<dbReference type="Pfam" id="PF02463">
    <property type="entry name" value="SMC_N"/>
    <property type="match status" value="1"/>
</dbReference>
<dbReference type="InterPro" id="IPR004604">
    <property type="entry name" value="DNA_recomb/repair_RecN"/>
</dbReference>
<keyword evidence="4" id="KW-0547">Nucleotide-binding</keyword>
<gene>
    <name evidence="13" type="ORF">SAMN02745911_2721</name>
</gene>
<accession>A0ABY1IMW6</accession>
<proteinExistence type="inferred from homology"/>
<evidence type="ECO:0000256" key="6">
    <source>
        <dbReference type="ARBA" id="ARBA00022840"/>
    </source>
</evidence>
<evidence type="ECO:0000256" key="9">
    <source>
        <dbReference type="PIRNR" id="PIRNR003128"/>
    </source>
</evidence>
<dbReference type="PANTHER" id="PTHR11059">
    <property type="entry name" value="DNA REPAIR PROTEIN RECN"/>
    <property type="match status" value="1"/>
</dbReference>
<evidence type="ECO:0000256" key="3">
    <source>
        <dbReference type="ARBA" id="ARBA00021315"/>
    </source>
</evidence>
<feature type="coiled-coil region" evidence="10">
    <location>
        <begin position="328"/>
        <end position="366"/>
    </location>
</feature>
<dbReference type="Proteomes" id="UP000184290">
    <property type="component" value="Unassembled WGS sequence"/>
</dbReference>
<keyword evidence="7 9" id="KW-0234">DNA repair</keyword>
<dbReference type="PANTHER" id="PTHR11059:SF0">
    <property type="entry name" value="DNA REPAIR PROTEIN RECN"/>
    <property type="match status" value="1"/>
</dbReference>
<feature type="region of interest" description="Disordered" evidence="11">
    <location>
        <begin position="548"/>
        <end position="580"/>
    </location>
</feature>
<keyword evidence="14" id="KW-1185">Reference proteome</keyword>
<evidence type="ECO:0000313" key="14">
    <source>
        <dbReference type="Proteomes" id="UP000184290"/>
    </source>
</evidence>
<sequence length="580" mass="61609">MLVHLAIRDIVLIEKLDLSLAGGLSVLTGETGAGKSILLDALSLALGGRGDGSLVRHGAQQGEVTAVFDVPAGHAARLLLTSNGLDDDGDIILRRVQNADGRTRVFVNDRPSSVALMRAFGETLVEIHGQHDDRALVDTGAHRLLLDAFGGLTSKAESVAAAFEAWRSAQAAIRHQRERIDAAAREADYLRAAVEELSDLAVETGEEDILAERRQTMMRSEKIAGDVNEANEELSGAGSPIPGLASLLRRLDRRRDELPGLLDSAIERLDVALDQLSDAQTALEEALRRIEFDPRALEATEERLFALRAAGRKHSVPVDELPALCARMTAELAELDAGEERLAALEQEAEQALDAYRGLASDLSERRTAVAAELERAVMAELPDLKLERAAFIVEIGTDTQTPSPFGFDTVEFWVRTNPGSRAGPMMKVASGGELSRFLLALKVALADRGSAPTLVFDEIDTGVGGAVADAIGRRLARLAQGVQVLSVTHAPQVAARADTHLLISKSGEERVSTRVAEMDMDARREEIARMLAGERITEAARAAAAQLMGEGSGGGDAAGQAGGKPDAGGGGRGTRRAGR</sequence>
<feature type="coiled-coil region" evidence="10">
    <location>
        <begin position="262"/>
        <end position="289"/>
    </location>
</feature>
<reference evidence="13 14" key="1">
    <citation type="submission" date="2016-11" db="EMBL/GenBank/DDBJ databases">
        <authorList>
            <person name="Varghese N."/>
            <person name="Submissions S."/>
        </authorList>
    </citation>
    <scope>NUCLEOTIDE SEQUENCE [LARGE SCALE GENOMIC DNA]</scope>
    <source>
        <strain evidence="13 14">DSM 21988</strain>
    </source>
</reference>
<dbReference type="SUPFAM" id="SSF52540">
    <property type="entry name" value="P-loop containing nucleoside triphosphate hydrolases"/>
    <property type="match status" value="1"/>
</dbReference>
<dbReference type="InterPro" id="IPR003395">
    <property type="entry name" value="RecF/RecN/SMC_N"/>
</dbReference>
<evidence type="ECO:0000256" key="8">
    <source>
        <dbReference type="ARBA" id="ARBA00033408"/>
    </source>
</evidence>
<evidence type="ECO:0000256" key="11">
    <source>
        <dbReference type="SAM" id="MobiDB-lite"/>
    </source>
</evidence>
<comment type="caution">
    <text evidence="13">The sequence shown here is derived from an EMBL/GenBank/DDBJ whole genome shotgun (WGS) entry which is preliminary data.</text>
</comment>
<evidence type="ECO:0000256" key="2">
    <source>
        <dbReference type="ARBA" id="ARBA00009441"/>
    </source>
</evidence>
<dbReference type="Gene3D" id="3.40.50.300">
    <property type="entry name" value="P-loop containing nucleotide triphosphate hydrolases"/>
    <property type="match status" value="2"/>
</dbReference>
<name>A0ABY1IMW6_9HYPH</name>
<evidence type="ECO:0000256" key="5">
    <source>
        <dbReference type="ARBA" id="ARBA00022763"/>
    </source>
</evidence>
<comment type="similarity">
    <text evidence="2 9">Belongs to the RecN family.</text>
</comment>
<feature type="domain" description="RecF/RecN/SMC N-terminal" evidence="12">
    <location>
        <begin position="14"/>
        <end position="506"/>
    </location>
</feature>
<dbReference type="InterPro" id="IPR027417">
    <property type="entry name" value="P-loop_NTPase"/>
</dbReference>
<protein>
    <recommendedName>
        <fullName evidence="3 9">DNA repair protein RecN</fullName>
    </recommendedName>
    <alternativeName>
        <fullName evidence="8 9">Recombination protein N</fullName>
    </alternativeName>
</protein>
<dbReference type="EMBL" id="FQZC01000003">
    <property type="protein sequence ID" value="SHJ51254.1"/>
    <property type="molecule type" value="Genomic_DNA"/>
</dbReference>
<evidence type="ECO:0000256" key="7">
    <source>
        <dbReference type="ARBA" id="ARBA00023204"/>
    </source>
</evidence>
<dbReference type="PIRSF" id="PIRSF003128">
    <property type="entry name" value="RecN"/>
    <property type="match status" value="1"/>
</dbReference>
<organism evidence="13 14">
    <name type="scientific">Aureimonas altamirensis DSM 21988</name>
    <dbReference type="NCBI Taxonomy" id="1121026"/>
    <lineage>
        <taxon>Bacteria</taxon>
        <taxon>Pseudomonadati</taxon>
        <taxon>Pseudomonadota</taxon>
        <taxon>Alphaproteobacteria</taxon>
        <taxon>Hyphomicrobiales</taxon>
        <taxon>Aurantimonadaceae</taxon>
        <taxon>Aureimonas</taxon>
    </lineage>
</organism>
<keyword evidence="6" id="KW-0067">ATP-binding</keyword>
<dbReference type="NCBIfam" id="TIGR00634">
    <property type="entry name" value="recN"/>
    <property type="match status" value="1"/>
</dbReference>
<evidence type="ECO:0000313" key="13">
    <source>
        <dbReference type="EMBL" id="SHJ51254.1"/>
    </source>
</evidence>
<keyword evidence="5 9" id="KW-0227">DNA damage</keyword>
<dbReference type="CDD" id="cd03241">
    <property type="entry name" value="ABC_RecN"/>
    <property type="match status" value="2"/>
</dbReference>
<comment type="function">
    <text evidence="1 9">May be involved in recombinational repair of damaged DNA.</text>
</comment>
<evidence type="ECO:0000256" key="4">
    <source>
        <dbReference type="ARBA" id="ARBA00022741"/>
    </source>
</evidence>
<feature type="compositionally biased region" description="Gly residues" evidence="11">
    <location>
        <begin position="551"/>
        <end position="573"/>
    </location>
</feature>
<evidence type="ECO:0000259" key="12">
    <source>
        <dbReference type="Pfam" id="PF02463"/>
    </source>
</evidence>
<evidence type="ECO:0000256" key="10">
    <source>
        <dbReference type="SAM" id="Coils"/>
    </source>
</evidence>
<keyword evidence="10" id="KW-0175">Coiled coil</keyword>
<evidence type="ECO:0000256" key="1">
    <source>
        <dbReference type="ARBA" id="ARBA00003618"/>
    </source>
</evidence>